<feature type="domain" description="O-methyltransferase C-terminal" evidence="4">
    <location>
        <begin position="85"/>
        <end position="163"/>
    </location>
</feature>
<accession>A0A8K0ME96</accession>
<comment type="caution">
    <text evidence="5">The sequence shown here is derived from an EMBL/GenBank/DDBJ whole genome shotgun (WGS) entry which is preliminary data.</text>
</comment>
<dbReference type="InterPro" id="IPR001077">
    <property type="entry name" value="COMT_C"/>
</dbReference>
<keyword evidence="2" id="KW-0808">Transferase</keyword>
<evidence type="ECO:0000313" key="6">
    <source>
        <dbReference type="Proteomes" id="UP000796880"/>
    </source>
</evidence>
<sequence length="177" mass="19922">MLVHTSFFAKHQRKNEEEEEYSLTLAFRLLPKERWPTKSHPIFSISDADSLSLNPMLSLSTWFKNSDKTVLETAHLTNIWYSTNPDTATNNSMFNEMMSLVDVGGGTGTMSMAIANTFPHMKCTVLDLPNGVVSLQGTENLAFVAGDIFEAIPPANAILLKRIRRRTQNQFLKLFLP</sequence>
<dbReference type="AlphaFoldDB" id="A0A8K0ME96"/>
<reference evidence="5" key="1">
    <citation type="submission" date="2020-03" db="EMBL/GenBank/DDBJ databases">
        <title>A high-quality chromosome-level genome assembly of a woody plant with both climbing and erect habits, Rhamnella rubrinervis.</title>
        <authorList>
            <person name="Lu Z."/>
            <person name="Yang Y."/>
            <person name="Zhu X."/>
            <person name="Sun Y."/>
        </authorList>
    </citation>
    <scope>NUCLEOTIDE SEQUENCE</scope>
    <source>
        <strain evidence="5">BYM</strain>
        <tissue evidence="5">Leaf</tissue>
    </source>
</reference>
<protein>
    <recommendedName>
        <fullName evidence="4">O-methyltransferase C-terminal domain-containing protein</fullName>
    </recommendedName>
</protein>
<dbReference type="Gene3D" id="3.40.50.150">
    <property type="entry name" value="Vaccinia Virus protein VP39"/>
    <property type="match status" value="1"/>
</dbReference>
<keyword evidence="6" id="KW-1185">Reference proteome</keyword>
<dbReference type="PANTHER" id="PTHR11746">
    <property type="entry name" value="O-METHYLTRANSFERASE"/>
    <property type="match status" value="1"/>
</dbReference>
<evidence type="ECO:0000256" key="2">
    <source>
        <dbReference type="ARBA" id="ARBA00022679"/>
    </source>
</evidence>
<dbReference type="InterPro" id="IPR029063">
    <property type="entry name" value="SAM-dependent_MTases_sf"/>
</dbReference>
<evidence type="ECO:0000256" key="3">
    <source>
        <dbReference type="ARBA" id="ARBA00022691"/>
    </source>
</evidence>
<evidence type="ECO:0000313" key="5">
    <source>
        <dbReference type="EMBL" id="KAF3443195.1"/>
    </source>
</evidence>
<gene>
    <name evidence="5" type="ORF">FNV43_RR12876</name>
</gene>
<proteinExistence type="predicted"/>
<organism evidence="5 6">
    <name type="scientific">Rhamnella rubrinervis</name>
    <dbReference type="NCBI Taxonomy" id="2594499"/>
    <lineage>
        <taxon>Eukaryota</taxon>
        <taxon>Viridiplantae</taxon>
        <taxon>Streptophyta</taxon>
        <taxon>Embryophyta</taxon>
        <taxon>Tracheophyta</taxon>
        <taxon>Spermatophyta</taxon>
        <taxon>Magnoliopsida</taxon>
        <taxon>eudicotyledons</taxon>
        <taxon>Gunneridae</taxon>
        <taxon>Pentapetalae</taxon>
        <taxon>rosids</taxon>
        <taxon>fabids</taxon>
        <taxon>Rosales</taxon>
        <taxon>Rhamnaceae</taxon>
        <taxon>rhamnoid group</taxon>
        <taxon>Rhamneae</taxon>
        <taxon>Rhamnella</taxon>
    </lineage>
</organism>
<dbReference type="OrthoDB" id="2410195at2759"/>
<name>A0A8K0ME96_9ROSA</name>
<dbReference type="EMBL" id="VOIH02000006">
    <property type="protein sequence ID" value="KAF3443195.1"/>
    <property type="molecule type" value="Genomic_DNA"/>
</dbReference>
<dbReference type="Proteomes" id="UP000796880">
    <property type="component" value="Unassembled WGS sequence"/>
</dbReference>
<dbReference type="GO" id="GO:0008171">
    <property type="term" value="F:O-methyltransferase activity"/>
    <property type="evidence" value="ECO:0007669"/>
    <property type="project" value="InterPro"/>
</dbReference>
<evidence type="ECO:0000259" key="4">
    <source>
        <dbReference type="Pfam" id="PF00891"/>
    </source>
</evidence>
<dbReference type="Pfam" id="PF00891">
    <property type="entry name" value="Methyltransf_2"/>
    <property type="match status" value="1"/>
</dbReference>
<dbReference type="GO" id="GO:0032259">
    <property type="term" value="P:methylation"/>
    <property type="evidence" value="ECO:0007669"/>
    <property type="project" value="UniProtKB-KW"/>
</dbReference>
<dbReference type="PROSITE" id="PS51683">
    <property type="entry name" value="SAM_OMT_II"/>
    <property type="match status" value="1"/>
</dbReference>
<dbReference type="InterPro" id="IPR016461">
    <property type="entry name" value="COMT-like"/>
</dbReference>
<evidence type="ECO:0000256" key="1">
    <source>
        <dbReference type="ARBA" id="ARBA00022603"/>
    </source>
</evidence>
<keyword evidence="1" id="KW-0489">Methyltransferase</keyword>
<keyword evidence="3" id="KW-0949">S-adenosyl-L-methionine</keyword>
<dbReference type="SUPFAM" id="SSF53335">
    <property type="entry name" value="S-adenosyl-L-methionine-dependent methyltransferases"/>
    <property type="match status" value="1"/>
</dbReference>